<dbReference type="EC" id="3.2.1.86" evidence="3"/>
<dbReference type="Pfam" id="PF00232">
    <property type="entry name" value="Glyco_hydro_1"/>
    <property type="match status" value="1"/>
</dbReference>
<gene>
    <name evidence="3" type="primary">bglA_1</name>
    <name evidence="3" type="ORF">LH5_00633</name>
</gene>
<dbReference type="PANTHER" id="PTHR10353">
    <property type="entry name" value="GLYCOSYL HYDROLASE"/>
    <property type="match status" value="1"/>
</dbReference>
<keyword evidence="1 3" id="KW-0326">Glycosidase</keyword>
<proteinExistence type="inferred from homology"/>
<dbReference type="PRINTS" id="PR00131">
    <property type="entry name" value="GLHYDRLASE1"/>
</dbReference>
<dbReference type="GO" id="GO:0005829">
    <property type="term" value="C:cytosol"/>
    <property type="evidence" value="ECO:0007669"/>
    <property type="project" value="TreeGrafter"/>
</dbReference>
<name>A0A3S8SAH8_LACHE</name>
<dbReference type="GO" id="GO:0008706">
    <property type="term" value="F:6-phospho-beta-glucosidase activity"/>
    <property type="evidence" value="ECO:0007669"/>
    <property type="project" value="UniProtKB-EC"/>
</dbReference>
<keyword evidence="3" id="KW-0378">Hydrolase</keyword>
<dbReference type="Proteomes" id="UP000267945">
    <property type="component" value="Chromosome"/>
</dbReference>
<evidence type="ECO:0000313" key="4">
    <source>
        <dbReference type="Proteomes" id="UP000267945"/>
    </source>
</evidence>
<evidence type="ECO:0000256" key="1">
    <source>
        <dbReference type="ARBA" id="ARBA00023295"/>
    </source>
</evidence>
<protein>
    <submittedName>
        <fullName evidence="3">Aryl-phospho-beta-D-glucosidase BglA</fullName>
        <ecNumber evidence="3">3.2.1.86</ecNumber>
    </submittedName>
</protein>
<reference evidence="3 4" key="1">
    <citation type="submission" date="2017-02" db="EMBL/GenBank/DDBJ databases">
        <title>Complete genome sequence of Lactobacillus helveticus.</title>
        <authorList>
            <person name="Kim J.F."/>
            <person name="Chung Y."/>
            <person name="Kwak M."/>
        </authorList>
    </citation>
    <scope>NUCLEOTIDE SEQUENCE [LARGE SCALE GENOMIC DNA]</scope>
    <source>
        <strain evidence="3 4">LH5</strain>
    </source>
</reference>
<sequence>MLGVGHNVLRIALNDLWDRYHKPLWVVENGLGSADTLEKDGKVHDDYRINYLRSQIKSMRDAVTIDGVDLMGYTTWSAIDLVSNGTGEMKKRYGFIYVDRDDRGNGSLKRYPKDSFYWYKKVISSNGEDLD</sequence>
<dbReference type="SUPFAM" id="SSF51445">
    <property type="entry name" value="(Trans)glycosidases"/>
    <property type="match status" value="1"/>
</dbReference>
<dbReference type="GO" id="GO:0016052">
    <property type="term" value="P:carbohydrate catabolic process"/>
    <property type="evidence" value="ECO:0007669"/>
    <property type="project" value="TreeGrafter"/>
</dbReference>
<dbReference type="AlphaFoldDB" id="A0A3S8SAH8"/>
<comment type="similarity">
    <text evidence="2">Belongs to the glycosyl hydrolase 1 family.</text>
</comment>
<evidence type="ECO:0000256" key="2">
    <source>
        <dbReference type="RuleBase" id="RU003690"/>
    </source>
</evidence>
<dbReference type="PANTHER" id="PTHR10353:SF122">
    <property type="entry name" value="6-PHOSPHO-BETA-GLUCOSIDASE ASCB-RELATED"/>
    <property type="match status" value="1"/>
</dbReference>
<dbReference type="EMBL" id="CP019581">
    <property type="protein sequence ID" value="AZK90893.1"/>
    <property type="molecule type" value="Genomic_DNA"/>
</dbReference>
<dbReference type="InterPro" id="IPR017853">
    <property type="entry name" value="GH"/>
</dbReference>
<evidence type="ECO:0000313" key="3">
    <source>
        <dbReference type="EMBL" id="AZK90893.1"/>
    </source>
</evidence>
<dbReference type="InterPro" id="IPR001360">
    <property type="entry name" value="Glyco_hydro_1"/>
</dbReference>
<accession>A0A3S8SAH8</accession>
<dbReference type="Gene3D" id="3.20.20.80">
    <property type="entry name" value="Glycosidases"/>
    <property type="match status" value="1"/>
</dbReference>
<organism evidence="3 4">
    <name type="scientific">Lactobacillus helveticus</name>
    <name type="common">Lactobacillus suntoryeus</name>
    <dbReference type="NCBI Taxonomy" id="1587"/>
    <lineage>
        <taxon>Bacteria</taxon>
        <taxon>Bacillati</taxon>
        <taxon>Bacillota</taxon>
        <taxon>Bacilli</taxon>
        <taxon>Lactobacillales</taxon>
        <taxon>Lactobacillaceae</taxon>
        <taxon>Lactobacillus</taxon>
    </lineage>
</organism>